<name>A0A168S7Y0_ABSGL</name>
<dbReference type="AlphaFoldDB" id="A0A168S7Y0"/>
<evidence type="ECO:0000313" key="4">
    <source>
        <dbReference type="EMBL" id="SAM08030.1"/>
    </source>
</evidence>
<dbReference type="EMBL" id="LT554871">
    <property type="protein sequence ID" value="SAM08030.1"/>
    <property type="molecule type" value="Genomic_DNA"/>
</dbReference>
<dbReference type="GO" id="GO:0004165">
    <property type="term" value="F:delta(3)-delta(2)-enoyl-CoA isomerase activity"/>
    <property type="evidence" value="ECO:0007669"/>
    <property type="project" value="UniProtKB-ARBA"/>
</dbReference>
<sequence>MSLPTFKYFETSLSPSGVYEFAFNRPHIYNALSKEVYKEWLDATVWAAQDDRVKVFVLTGRGKYYCSGQEIKRPDFATEAGDQADTAKRAITKGLVTALIDFPKLLIAAVNGPAYGFAVTSLALCDVVYATPDATFTTPFMKLAFCAEACSSYTFPKIMGNTRANEMLLMGRTLSVDEMVECGFVSRTIAKDRLREETMKLAEEATNFSSAALKVTKDLVRDPERPILHQVNNNEMARLHLQVRTPESIASLNAFVDASEKRREERKAAKSKL</sequence>
<dbReference type="InParanoid" id="A0A168S7Y0"/>
<reference evidence="4" key="1">
    <citation type="submission" date="2016-04" db="EMBL/GenBank/DDBJ databases">
        <authorList>
            <person name="Evans L.H."/>
            <person name="Alamgir A."/>
            <person name="Owens N."/>
            <person name="Weber N.D."/>
            <person name="Virtaneva K."/>
            <person name="Barbian K."/>
            <person name="Babar A."/>
            <person name="Rosenke K."/>
        </authorList>
    </citation>
    <scope>NUCLEOTIDE SEQUENCE [LARGE SCALE GENOMIC DNA]</scope>
    <source>
        <strain evidence="4">CBS 101.48</strain>
    </source>
</reference>
<proteinExistence type="predicted"/>
<protein>
    <recommendedName>
        <fullName evidence="6">Enoyl-CoA hydratase</fullName>
    </recommendedName>
</protein>
<comment type="subcellular location">
    <subcellularLocation>
        <location evidence="1">Peroxisome</location>
    </subcellularLocation>
</comment>
<dbReference type="Gene3D" id="3.90.226.10">
    <property type="entry name" value="2-enoyl-CoA Hydratase, Chain A, domain 1"/>
    <property type="match status" value="1"/>
</dbReference>
<dbReference type="Pfam" id="PF00378">
    <property type="entry name" value="ECH_1"/>
    <property type="match status" value="1"/>
</dbReference>
<keyword evidence="3" id="KW-0413">Isomerase</keyword>
<dbReference type="CDD" id="cd06558">
    <property type="entry name" value="crotonase-like"/>
    <property type="match status" value="1"/>
</dbReference>
<dbReference type="GO" id="GO:0005777">
    <property type="term" value="C:peroxisome"/>
    <property type="evidence" value="ECO:0007669"/>
    <property type="project" value="UniProtKB-SubCell"/>
</dbReference>
<keyword evidence="5" id="KW-1185">Reference proteome</keyword>
<dbReference type="PANTHER" id="PTHR43684:SF1">
    <property type="entry name" value="ENOYL-COA DELTA ISOMERASE 2"/>
    <property type="match status" value="1"/>
</dbReference>
<dbReference type="STRING" id="4829.A0A168S7Y0"/>
<dbReference type="PANTHER" id="PTHR43684">
    <property type="match status" value="1"/>
</dbReference>
<evidence type="ECO:0000256" key="1">
    <source>
        <dbReference type="ARBA" id="ARBA00004275"/>
    </source>
</evidence>
<organism evidence="4">
    <name type="scientific">Absidia glauca</name>
    <name type="common">Pin mould</name>
    <dbReference type="NCBI Taxonomy" id="4829"/>
    <lineage>
        <taxon>Eukaryota</taxon>
        <taxon>Fungi</taxon>
        <taxon>Fungi incertae sedis</taxon>
        <taxon>Mucoromycota</taxon>
        <taxon>Mucoromycotina</taxon>
        <taxon>Mucoromycetes</taxon>
        <taxon>Mucorales</taxon>
        <taxon>Cunninghamellaceae</taxon>
        <taxon>Absidia</taxon>
    </lineage>
</organism>
<dbReference type="InterPro" id="IPR029045">
    <property type="entry name" value="ClpP/crotonase-like_dom_sf"/>
</dbReference>
<gene>
    <name evidence="4" type="primary">ABSGL_13688.1 scaffold 14267</name>
</gene>
<dbReference type="InterPro" id="IPR014748">
    <property type="entry name" value="Enoyl-CoA_hydra_C"/>
</dbReference>
<dbReference type="OMA" id="IHEKAAN"/>
<dbReference type="Proteomes" id="UP000078561">
    <property type="component" value="Unassembled WGS sequence"/>
</dbReference>
<dbReference type="Gene3D" id="1.10.12.10">
    <property type="entry name" value="Lyase 2-enoyl-coa Hydratase, Chain A, domain 2"/>
    <property type="match status" value="1"/>
</dbReference>
<accession>A0A168S7Y0</accession>
<dbReference type="SUPFAM" id="SSF52096">
    <property type="entry name" value="ClpP/crotonase"/>
    <property type="match status" value="1"/>
</dbReference>
<keyword evidence="2" id="KW-0576">Peroxisome</keyword>
<evidence type="ECO:0000313" key="5">
    <source>
        <dbReference type="Proteomes" id="UP000078561"/>
    </source>
</evidence>
<evidence type="ECO:0000256" key="2">
    <source>
        <dbReference type="ARBA" id="ARBA00023140"/>
    </source>
</evidence>
<dbReference type="InterPro" id="IPR051053">
    <property type="entry name" value="ECH/Chromodomain_protein"/>
</dbReference>
<evidence type="ECO:0000256" key="3">
    <source>
        <dbReference type="ARBA" id="ARBA00023235"/>
    </source>
</evidence>
<dbReference type="OrthoDB" id="448450at2759"/>
<dbReference type="InterPro" id="IPR001753">
    <property type="entry name" value="Enoyl-CoA_hydra/iso"/>
</dbReference>
<evidence type="ECO:0008006" key="6">
    <source>
        <dbReference type="Google" id="ProtNLM"/>
    </source>
</evidence>